<dbReference type="Pfam" id="PF01476">
    <property type="entry name" value="LysM"/>
    <property type="match status" value="2"/>
</dbReference>
<evidence type="ECO:0000259" key="2">
    <source>
        <dbReference type="PROSITE" id="PS51782"/>
    </source>
</evidence>
<dbReference type="SUPFAM" id="SSF54106">
    <property type="entry name" value="LysM domain"/>
    <property type="match status" value="2"/>
</dbReference>
<sequence length="524" mass="59564">MFHRPTKTIYSGLIFFILATLNLAYAQAPRVPQTIRFADMTLELNGQAQRDIQLDVDALHRNPSYFKTKMERVDLYMPVIEHVLREQGVPDDLKYLVIQESGLIPDAVSTSNAVGFWQFKKGTAHEVFLQVDNHIDERKNIVASTKGAAIYLKKNNSKFDNWACAMVAYQMGLGGAQNYFGSQYNGDKTMKITRNTHWYFKKYLAHKIAFENQMGKFVSNQHLEVVEVQGPATLSQLAKNLNVSESHLEAYNKWVSRKKIPGGKTYSLTYLATGAPSYQPVLTSSNTITAPTSVPNAVEINHVGYPKITGKQSQPFEKNQIRINGIKGIIAAVSTTSEDFAERIGIRDGKFRRVNDLSKSDPVVKGHYYYTKRKKGKAKTPSHVVRRGETLWEISQAYGIRLHSLKAKNRLYKDEDLKEGMVLKLQKYRRRNEPFEYRQAKPSVPKKQTNTPPPLPSSTETTEKIPIEQPVPSQKHLTHKVVKGETLYAIAKKYRVTVSEIQQWNNMANQSVIHVGQELIIHRD</sequence>
<dbReference type="InterPro" id="IPR023346">
    <property type="entry name" value="Lysozyme-like_dom_sf"/>
</dbReference>
<proteinExistence type="predicted"/>
<dbReference type="EMBL" id="CP030041">
    <property type="protein sequence ID" value="AWW29857.1"/>
    <property type="molecule type" value="Genomic_DNA"/>
</dbReference>
<dbReference type="InterPro" id="IPR008258">
    <property type="entry name" value="Transglycosylase_SLT_dom_1"/>
</dbReference>
<dbReference type="PANTHER" id="PTHR33734:SF22">
    <property type="entry name" value="MEMBRANE-BOUND LYTIC MUREIN TRANSGLYCOSYLASE D"/>
    <property type="match status" value="1"/>
</dbReference>
<feature type="domain" description="LysM" evidence="2">
    <location>
        <begin position="477"/>
        <end position="521"/>
    </location>
</feature>
<dbReference type="SUPFAM" id="SSF53955">
    <property type="entry name" value="Lysozyme-like"/>
    <property type="match status" value="1"/>
</dbReference>
<organism evidence="3 4">
    <name type="scientific">Echinicola strongylocentroti</name>
    <dbReference type="NCBI Taxonomy" id="1795355"/>
    <lineage>
        <taxon>Bacteria</taxon>
        <taxon>Pseudomonadati</taxon>
        <taxon>Bacteroidota</taxon>
        <taxon>Cytophagia</taxon>
        <taxon>Cytophagales</taxon>
        <taxon>Cyclobacteriaceae</taxon>
        <taxon>Echinicola</taxon>
    </lineage>
</organism>
<dbReference type="GO" id="GO:0008932">
    <property type="term" value="F:lytic endotransglycosylase activity"/>
    <property type="evidence" value="ECO:0007669"/>
    <property type="project" value="TreeGrafter"/>
</dbReference>
<accession>A0A2Z4IGN4</accession>
<dbReference type="Pfam" id="PF01464">
    <property type="entry name" value="SLT"/>
    <property type="match status" value="1"/>
</dbReference>
<dbReference type="CDD" id="cd00118">
    <property type="entry name" value="LysM"/>
    <property type="match status" value="2"/>
</dbReference>
<feature type="domain" description="LysM" evidence="2">
    <location>
        <begin position="381"/>
        <end position="425"/>
    </location>
</feature>
<feature type="region of interest" description="Disordered" evidence="1">
    <location>
        <begin position="437"/>
        <end position="478"/>
    </location>
</feature>
<dbReference type="KEGG" id="est:DN752_06835"/>
<dbReference type="Gene3D" id="1.10.530.10">
    <property type="match status" value="1"/>
</dbReference>
<dbReference type="Proteomes" id="UP000248688">
    <property type="component" value="Chromosome"/>
</dbReference>
<dbReference type="SMART" id="SM00257">
    <property type="entry name" value="LysM"/>
    <property type="match status" value="2"/>
</dbReference>
<evidence type="ECO:0000256" key="1">
    <source>
        <dbReference type="SAM" id="MobiDB-lite"/>
    </source>
</evidence>
<dbReference type="PROSITE" id="PS51782">
    <property type="entry name" value="LYSM"/>
    <property type="match status" value="2"/>
</dbReference>
<dbReference type="Gene3D" id="3.10.350.10">
    <property type="entry name" value="LysM domain"/>
    <property type="match status" value="2"/>
</dbReference>
<dbReference type="CDD" id="cd16894">
    <property type="entry name" value="MltD-like"/>
    <property type="match status" value="1"/>
</dbReference>
<protein>
    <submittedName>
        <fullName evidence="3">Lytic transglycosylase</fullName>
    </submittedName>
</protein>
<dbReference type="AlphaFoldDB" id="A0A2Z4IGN4"/>
<evidence type="ECO:0000313" key="4">
    <source>
        <dbReference type="Proteomes" id="UP000248688"/>
    </source>
</evidence>
<dbReference type="OrthoDB" id="977752at2"/>
<keyword evidence="4" id="KW-1185">Reference proteome</keyword>
<reference evidence="3 4" key="1">
    <citation type="submission" date="2018-06" db="EMBL/GenBank/DDBJ databases">
        <title>Echinicola strongylocentroti sp. nov., isolated from a sea urchin Strongylocentrotus intermedius.</title>
        <authorList>
            <person name="Bae S.S."/>
        </authorList>
    </citation>
    <scope>NUCLEOTIDE SEQUENCE [LARGE SCALE GENOMIC DNA]</scope>
    <source>
        <strain evidence="3 4">MEBiC08714</strain>
    </source>
</reference>
<name>A0A2Z4IGN4_9BACT</name>
<gene>
    <name evidence="3" type="ORF">DN752_06835</name>
</gene>
<dbReference type="InterPro" id="IPR036779">
    <property type="entry name" value="LysM_dom_sf"/>
</dbReference>
<dbReference type="InterPro" id="IPR018392">
    <property type="entry name" value="LysM"/>
</dbReference>
<dbReference type="RefSeq" id="WP_112783254.1">
    <property type="nucleotide sequence ID" value="NZ_CP030041.1"/>
</dbReference>
<evidence type="ECO:0000313" key="3">
    <source>
        <dbReference type="EMBL" id="AWW29857.1"/>
    </source>
</evidence>
<dbReference type="PANTHER" id="PTHR33734">
    <property type="entry name" value="LYSM DOMAIN-CONTAINING GPI-ANCHORED PROTEIN 2"/>
    <property type="match status" value="1"/>
</dbReference>